<gene>
    <name evidence="2" type="ORF">CH339_00890</name>
</gene>
<dbReference type="OrthoDB" id="8410588at2"/>
<evidence type="ECO:0000256" key="1">
    <source>
        <dbReference type="SAM" id="MobiDB-lite"/>
    </source>
</evidence>
<evidence type="ECO:0000313" key="2">
    <source>
        <dbReference type="EMBL" id="RAI30120.1"/>
    </source>
</evidence>
<feature type="region of interest" description="Disordered" evidence="1">
    <location>
        <begin position="1"/>
        <end position="71"/>
    </location>
</feature>
<comment type="caution">
    <text evidence="2">The sequence shown here is derived from an EMBL/GenBank/DDBJ whole genome shotgun (WGS) entry which is preliminary data.</text>
</comment>
<dbReference type="AlphaFoldDB" id="A0A327JUB3"/>
<evidence type="ECO:0000313" key="3">
    <source>
        <dbReference type="Proteomes" id="UP000249299"/>
    </source>
</evidence>
<dbReference type="RefSeq" id="WP_111432373.1">
    <property type="nucleotide sequence ID" value="NZ_JACIGG010000001.1"/>
</dbReference>
<keyword evidence="3" id="KW-1185">Reference proteome</keyword>
<name>A0A327JUB3_9HYPH</name>
<dbReference type="EMBL" id="NPEV01000001">
    <property type="protein sequence ID" value="RAI30120.1"/>
    <property type="molecule type" value="Genomic_DNA"/>
</dbReference>
<reference evidence="2 3" key="1">
    <citation type="submission" date="2017-07" db="EMBL/GenBank/DDBJ databases">
        <title>Draft Genome Sequences of Select Purple Nonsulfur Bacteria.</title>
        <authorList>
            <person name="Lasarre B."/>
            <person name="Mckinlay J.B."/>
        </authorList>
    </citation>
    <scope>NUCLEOTIDE SEQUENCE [LARGE SCALE GENOMIC DNA]</scope>
    <source>
        <strain evidence="2 3">DSM 11290</strain>
    </source>
</reference>
<proteinExistence type="predicted"/>
<dbReference type="Proteomes" id="UP000249299">
    <property type="component" value="Unassembled WGS sequence"/>
</dbReference>
<organism evidence="2 3">
    <name type="scientific">Rhodobium orientis</name>
    <dbReference type="NCBI Taxonomy" id="34017"/>
    <lineage>
        <taxon>Bacteria</taxon>
        <taxon>Pseudomonadati</taxon>
        <taxon>Pseudomonadota</taxon>
        <taxon>Alphaproteobacteria</taxon>
        <taxon>Hyphomicrobiales</taxon>
        <taxon>Rhodobiaceae</taxon>
        <taxon>Rhodobium</taxon>
    </lineage>
</organism>
<accession>A0A327JUB3</accession>
<protein>
    <submittedName>
        <fullName evidence="2">Uncharacterized protein</fullName>
    </submittedName>
</protein>
<sequence length="71" mass="7391">MAKSGGSGKNYRSAKSGQFVTKKFANSHPVTTLGETRGGGSTGGTHRSSRTGKFVTDGYAKKHPSTTIKDS</sequence>